<dbReference type="Proteomes" id="UP000675284">
    <property type="component" value="Unassembled WGS sequence"/>
</dbReference>
<keyword evidence="2" id="KW-1185">Reference proteome</keyword>
<organism evidence="1 2">
    <name type="scientific">Virgibacillus salarius</name>
    <dbReference type="NCBI Taxonomy" id="447199"/>
    <lineage>
        <taxon>Bacteria</taxon>
        <taxon>Bacillati</taxon>
        <taxon>Bacillota</taxon>
        <taxon>Bacilli</taxon>
        <taxon>Bacillales</taxon>
        <taxon>Bacillaceae</taxon>
        <taxon>Virgibacillus</taxon>
    </lineage>
</organism>
<reference evidence="1" key="1">
    <citation type="submission" date="2021-04" db="EMBL/GenBank/DDBJ databases">
        <title>Isolation and polyphasic classification of algal microorganism.</title>
        <authorList>
            <person name="Wang S."/>
        </authorList>
    </citation>
    <scope>NUCLEOTIDE SEQUENCE</scope>
    <source>
        <strain evidence="1">720a</strain>
    </source>
</reference>
<accession>A0A941DVY9</accession>
<sequence length="148" mass="17238">MKKIIVILLMIGIFLLLLIYSDFRNANAKLVEDITVSKEMDDFILHIRIENTQEGIEVFRSLQYIGNEEVVVHHQSPLISVSMDHKNHDFTGSPVNRTLKSGNVYIPQDPDIFPIPRSEKMTNIYFEARFKVNGEWKVIDHVEELHFN</sequence>
<gene>
    <name evidence="1" type="ORF">KCX74_10350</name>
</gene>
<proteinExistence type="predicted"/>
<dbReference type="AlphaFoldDB" id="A0A941DVY9"/>
<dbReference type="RefSeq" id="WP_026680722.1">
    <property type="nucleotide sequence ID" value="NZ_BAAACY010000166.1"/>
</dbReference>
<dbReference type="EMBL" id="JAGSOT010000027">
    <property type="protein sequence ID" value="MBR7796436.1"/>
    <property type="molecule type" value="Genomic_DNA"/>
</dbReference>
<comment type="caution">
    <text evidence="1">The sequence shown here is derived from an EMBL/GenBank/DDBJ whole genome shotgun (WGS) entry which is preliminary data.</text>
</comment>
<protein>
    <submittedName>
        <fullName evidence="1">Uncharacterized protein</fullName>
    </submittedName>
</protein>
<evidence type="ECO:0000313" key="2">
    <source>
        <dbReference type="Proteomes" id="UP000675284"/>
    </source>
</evidence>
<evidence type="ECO:0000313" key="1">
    <source>
        <dbReference type="EMBL" id="MBR7796436.1"/>
    </source>
</evidence>
<name>A0A941DVY9_9BACI</name>